<dbReference type="InterPro" id="IPR027417">
    <property type="entry name" value="P-loop_NTPase"/>
</dbReference>
<evidence type="ECO:0000256" key="3">
    <source>
        <dbReference type="ARBA" id="ARBA00022840"/>
    </source>
</evidence>
<evidence type="ECO:0000256" key="2">
    <source>
        <dbReference type="ARBA" id="ARBA00022741"/>
    </source>
</evidence>
<feature type="region of interest" description="Disordered" evidence="6">
    <location>
        <begin position="849"/>
        <end position="891"/>
    </location>
</feature>
<feature type="binding site" evidence="5">
    <location>
        <begin position="111"/>
        <end position="118"/>
    </location>
    <ligand>
        <name>ATP</name>
        <dbReference type="ChEBI" id="CHEBI:30616"/>
    </ligand>
</feature>
<sequence>MSGEEVCSHVKVVVRVRPLNTKETDGNFKKVVHVVDNHMLIFDPKEEEVMFFRGQRVGNRDVRKRANKDLKFVFDHVFGEDSSQVDVFESTTKGVVDGVLNGYNCTVFAYGATGAGKTHTMLGSSDDPGVMYLTMKELYNRMDLIKEEKVFDMAFSYLEVYNEQIRDLLANSGPLAVREDGAKGVVVQGLTLHQYFTLHQITLTQNYMCQPGFEVWVLSWSCLDCPKSAEHILEALDYGNRNRTQHPTDVNASSSRSHAVFQIYLRQQDKTASLNPNVRVAKMSLIDLAGSERASATNAKGARLREGANINRSLLALGNVINTLADPKSKKTHIPYRDSKLTRLLKDSLGGNCRTVMIANVSPSSYSYEDTHNTLKYANRAKEIKSTLKSNVVSLDSHIGQYAVICEKQKAEIMLLKQKLKEYEDRKVEAPISRQKRDEFEKMSESLRSAFAVRLQVRKEQLEVERQLKENQLRLSHRAEWHQQGLLFFPEGKAEKATCKYERKMASLHAHQQHLQRRLAESERRFQDNEGWLHRLENEMKLLGHDGHTPEVSSEELKKELQCHRLQLQVDDLQQHIEHMSCLITLQDQENKHIRRLVHALLPACRRQHLALKAAGVTTATDEVELEELEHLVQRERGVAWADQEAAGVTEEAGAAGEDIRLQPILLSFSRLAPHKNTPCSVEKHAHRISQRLKPSHSPKVPVPAVENTTMAEPPAKKPIRRKLAVSPPKPSSNGQGLELPHCPPTLQEVLRQEGMFPLQYTPEACPSEAPTAIDPNCTFEVGQDLQAQEPTTANDTVVLSPGPPEPVTVSGLSQLRILRASNGNEPPKKLDIPSLLDLRRAKPSYMAMTSAAQGKRKRNCTGKETGPDISQGVAAPKRIKRDPSDTSKPLRVRRFGDELRSPALATTLPDTPIPYPRAKSVDLAYAWKSRLMGPMGPPVRHLAQRGLKLGRHGKVSKAPLSVQPGPEAWQKSPGPTAPLQLRLNHAISAASSRCEARSLLTSVLVSALAKEPADQPEASPSQADTKL</sequence>
<dbReference type="FunFam" id="3.40.850.10:FF:000282">
    <property type="entry name" value="Kinesin-like protein"/>
    <property type="match status" value="1"/>
</dbReference>
<dbReference type="GO" id="GO:0005524">
    <property type="term" value="F:ATP binding"/>
    <property type="evidence" value="ECO:0007669"/>
    <property type="project" value="UniProtKB-UniRule"/>
</dbReference>
<keyword evidence="4" id="KW-0963">Cytoplasm</keyword>
<accession>A0AAD8ZPG6</accession>
<comment type="subcellular location">
    <subcellularLocation>
        <location evidence="1">Cytoplasm</location>
        <location evidence="1">Cytoskeleton</location>
    </subcellularLocation>
</comment>
<evidence type="ECO:0000313" key="8">
    <source>
        <dbReference type="EMBL" id="KAK1802046.1"/>
    </source>
</evidence>
<evidence type="ECO:0000256" key="4">
    <source>
        <dbReference type="ARBA" id="ARBA00023212"/>
    </source>
</evidence>
<dbReference type="InterPro" id="IPR019821">
    <property type="entry name" value="Kinesin_motor_CS"/>
</dbReference>
<dbReference type="PANTHER" id="PTHR47968">
    <property type="entry name" value="CENTROMERE PROTEIN E"/>
    <property type="match status" value="1"/>
</dbReference>
<dbReference type="GO" id="GO:0008017">
    <property type="term" value="F:microtubule binding"/>
    <property type="evidence" value="ECO:0007669"/>
    <property type="project" value="InterPro"/>
</dbReference>
<dbReference type="CDD" id="cd01370">
    <property type="entry name" value="KISc_KIP3_like"/>
    <property type="match status" value="1"/>
</dbReference>
<comment type="caution">
    <text evidence="8">The sequence shown here is derived from an EMBL/GenBank/DDBJ whole genome shotgun (WGS) entry which is preliminary data.</text>
</comment>
<name>A0AAD8ZPG6_9TELE</name>
<keyword evidence="4" id="KW-0206">Cytoskeleton</keyword>
<dbReference type="Gene3D" id="3.40.850.10">
    <property type="entry name" value="Kinesin motor domain"/>
    <property type="match status" value="1"/>
</dbReference>
<dbReference type="InterPro" id="IPR027640">
    <property type="entry name" value="Kinesin-like_fam"/>
</dbReference>
<dbReference type="GO" id="GO:0005856">
    <property type="term" value="C:cytoskeleton"/>
    <property type="evidence" value="ECO:0007669"/>
    <property type="project" value="UniProtKB-SubCell"/>
</dbReference>
<gene>
    <name evidence="8" type="ORF">P4O66_004390</name>
</gene>
<feature type="region of interest" description="Disordered" evidence="6">
    <location>
        <begin position="723"/>
        <end position="742"/>
    </location>
</feature>
<reference evidence="8" key="1">
    <citation type="submission" date="2023-03" db="EMBL/GenBank/DDBJ databases">
        <title>Electrophorus voltai genome.</title>
        <authorList>
            <person name="Bian C."/>
        </authorList>
    </citation>
    <scope>NUCLEOTIDE SEQUENCE</scope>
    <source>
        <strain evidence="8">CB-2022</strain>
        <tissue evidence="8">Muscle</tissue>
    </source>
</reference>
<comment type="similarity">
    <text evidence="5">Belongs to the TRAFAC class myosin-kinesin ATPase superfamily. Kinesin family.</text>
</comment>
<dbReference type="PRINTS" id="PR00380">
    <property type="entry name" value="KINESINHEAVY"/>
</dbReference>
<protein>
    <recommendedName>
        <fullName evidence="7">Kinesin motor domain-containing protein</fullName>
    </recommendedName>
</protein>
<dbReference type="Proteomes" id="UP001239994">
    <property type="component" value="Unassembled WGS sequence"/>
</dbReference>
<evidence type="ECO:0000256" key="1">
    <source>
        <dbReference type="ARBA" id="ARBA00004245"/>
    </source>
</evidence>
<dbReference type="AlphaFoldDB" id="A0AAD8ZPG6"/>
<dbReference type="InterPro" id="IPR036961">
    <property type="entry name" value="Kinesin_motor_dom_sf"/>
</dbReference>
<dbReference type="InterPro" id="IPR001752">
    <property type="entry name" value="Kinesin_motor_dom"/>
</dbReference>
<dbReference type="Pfam" id="PF00225">
    <property type="entry name" value="Kinesin"/>
    <property type="match status" value="2"/>
</dbReference>
<evidence type="ECO:0000313" key="9">
    <source>
        <dbReference type="Proteomes" id="UP001239994"/>
    </source>
</evidence>
<keyword evidence="3 5" id="KW-0067">ATP-binding</keyword>
<dbReference type="GO" id="GO:0003777">
    <property type="term" value="F:microtubule motor activity"/>
    <property type="evidence" value="ECO:0007669"/>
    <property type="project" value="InterPro"/>
</dbReference>
<dbReference type="GO" id="GO:0007018">
    <property type="term" value="P:microtubule-based movement"/>
    <property type="evidence" value="ECO:0007669"/>
    <property type="project" value="InterPro"/>
</dbReference>
<keyword evidence="9" id="KW-1185">Reference proteome</keyword>
<feature type="domain" description="Kinesin motor" evidence="7">
    <location>
        <begin position="9"/>
        <end position="384"/>
    </location>
</feature>
<dbReference type="PROSITE" id="PS50067">
    <property type="entry name" value="KINESIN_MOTOR_2"/>
    <property type="match status" value="1"/>
</dbReference>
<dbReference type="PANTHER" id="PTHR47968:SF73">
    <property type="entry name" value="KINESIN-LIKE PROTEIN"/>
    <property type="match status" value="1"/>
</dbReference>
<evidence type="ECO:0000256" key="6">
    <source>
        <dbReference type="SAM" id="MobiDB-lite"/>
    </source>
</evidence>
<dbReference type="GO" id="GO:0048731">
    <property type="term" value="P:system development"/>
    <property type="evidence" value="ECO:0007669"/>
    <property type="project" value="UniProtKB-ARBA"/>
</dbReference>
<evidence type="ECO:0000256" key="5">
    <source>
        <dbReference type="PROSITE-ProRule" id="PRU00283"/>
    </source>
</evidence>
<dbReference type="SMART" id="SM00129">
    <property type="entry name" value="KISc"/>
    <property type="match status" value="1"/>
</dbReference>
<dbReference type="EMBL" id="JAROKS010000007">
    <property type="protein sequence ID" value="KAK1802046.1"/>
    <property type="molecule type" value="Genomic_DNA"/>
</dbReference>
<organism evidence="8 9">
    <name type="scientific">Electrophorus voltai</name>
    <dbReference type="NCBI Taxonomy" id="2609070"/>
    <lineage>
        <taxon>Eukaryota</taxon>
        <taxon>Metazoa</taxon>
        <taxon>Chordata</taxon>
        <taxon>Craniata</taxon>
        <taxon>Vertebrata</taxon>
        <taxon>Euteleostomi</taxon>
        <taxon>Actinopterygii</taxon>
        <taxon>Neopterygii</taxon>
        <taxon>Teleostei</taxon>
        <taxon>Ostariophysi</taxon>
        <taxon>Gymnotiformes</taxon>
        <taxon>Gymnotoidei</taxon>
        <taxon>Gymnotidae</taxon>
        <taxon>Electrophorus</taxon>
    </lineage>
</organism>
<keyword evidence="2 5" id="KW-0547">Nucleotide-binding</keyword>
<dbReference type="PROSITE" id="PS00411">
    <property type="entry name" value="KINESIN_MOTOR_1"/>
    <property type="match status" value="1"/>
</dbReference>
<keyword evidence="5" id="KW-0505">Motor protein</keyword>
<proteinExistence type="inferred from homology"/>
<dbReference type="SUPFAM" id="SSF52540">
    <property type="entry name" value="P-loop containing nucleoside triphosphate hydrolases"/>
    <property type="match status" value="1"/>
</dbReference>
<evidence type="ECO:0000259" key="7">
    <source>
        <dbReference type="PROSITE" id="PS50067"/>
    </source>
</evidence>